<dbReference type="RefSeq" id="WP_186833514.1">
    <property type="nucleotide sequence ID" value="NZ_JAEQMG010000201.1"/>
</dbReference>
<organism evidence="7 8">
    <name type="scientific">Ruminococcus difficilis</name>
    <dbReference type="NCBI Taxonomy" id="2763069"/>
    <lineage>
        <taxon>Bacteria</taxon>
        <taxon>Bacillati</taxon>
        <taxon>Bacillota</taxon>
        <taxon>Clostridia</taxon>
        <taxon>Eubacteriales</taxon>
        <taxon>Oscillospiraceae</taxon>
        <taxon>Ruminococcus</taxon>
    </lineage>
</organism>
<keyword evidence="3 6" id="KW-1015">Disulfide bond</keyword>
<dbReference type="Gene3D" id="3.90.1280.10">
    <property type="entry name" value="HSP33 redox switch-like"/>
    <property type="match status" value="1"/>
</dbReference>
<accession>A0A934WUV7</accession>
<feature type="disulfide bond" description="Redox-active" evidence="6">
    <location>
        <begin position="270"/>
        <end position="273"/>
    </location>
</feature>
<dbReference type="InterPro" id="IPR016154">
    <property type="entry name" value="Heat_shock_Hsp33_C"/>
</dbReference>
<evidence type="ECO:0000256" key="6">
    <source>
        <dbReference type="HAMAP-Rule" id="MF_00117"/>
    </source>
</evidence>
<evidence type="ECO:0000256" key="5">
    <source>
        <dbReference type="ARBA" id="ARBA00023284"/>
    </source>
</evidence>
<comment type="PTM">
    <text evidence="6">Under oxidizing conditions two disulfide bonds are formed involving the reactive cysteines. Under reducing conditions zinc is bound to the reactive cysteines and the protein is inactive.</text>
</comment>
<sequence length="291" mass="31100">MDKIIRCITSDGAVMVSAIDSTDIAYKASVIHHTSPVASAALGRLLSAASMMGAQLKSSKSTLNIRFEGDGELGAFMAVADSSGNVKGFVTNPDCPIAHYENGKLNVAQAVGAGIISVMKDFGEGEPYIGKIPIISGEIAEDITNYYATSEQIPTVCALGVLIDKDSSQVLLSGGLLIQLLPGADDSTIDRIEANVAKLDSVTTMLAKGLSALDMCKQALDGFEVEVLDEFEVKYVCGCSKDKIRSLIASMPKEEIQAMIDENHGAEANCRFCNKRYTFTENELEELLKKK</sequence>
<gene>
    <name evidence="6 7" type="primary">hslO</name>
    <name evidence="7" type="ORF">JKK62_17155</name>
</gene>
<dbReference type="Proteomes" id="UP000633365">
    <property type="component" value="Unassembled WGS sequence"/>
</dbReference>
<dbReference type="NCBIfam" id="NF001033">
    <property type="entry name" value="PRK00114.1"/>
    <property type="match status" value="1"/>
</dbReference>
<keyword evidence="5 6" id="KW-0676">Redox-active center</keyword>
<evidence type="ECO:0000256" key="3">
    <source>
        <dbReference type="ARBA" id="ARBA00023157"/>
    </source>
</evidence>
<dbReference type="SUPFAM" id="SSF118352">
    <property type="entry name" value="HSP33 redox switch-like"/>
    <property type="match status" value="1"/>
</dbReference>
<dbReference type="GO" id="GO:0044183">
    <property type="term" value="F:protein folding chaperone"/>
    <property type="evidence" value="ECO:0007669"/>
    <property type="project" value="TreeGrafter"/>
</dbReference>
<keyword evidence="2 6" id="KW-0862">Zinc</keyword>
<dbReference type="Pfam" id="PF01430">
    <property type="entry name" value="HSP33"/>
    <property type="match status" value="1"/>
</dbReference>
<feature type="disulfide bond" description="Redox-active" evidence="6">
    <location>
        <begin position="237"/>
        <end position="239"/>
    </location>
</feature>
<reference evidence="7" key="1">
    <citation type="submission" date="2021-01" db="EMBL/GenBank/DDBJ databases">
        <title>Genome public.</title>
        <authorList>
            <person name="Liu C."/>
            <person name="Sun Q."/>
        </authorList>
    </citation>
    <scope>NUCLEOTIDE SEQUENCE</scope>
    <source>
        <strain evidence="7">M6</strain>
    </source>
</reference>
<keyword evidence="4 6" id="KW-0143">Chaperone</keyword>
<evidence type="ECO:0000256" key="2">
    <source>
        <dbReference type="ARBA" id="ARBA00022833"/>
    </source>
</evidence>
<evidence type="ECO:0000313" key="7">
    <source>
        <dbReference type="EMBL" id="MBK6090336.1"/>
    </source>
</evidence>
<evidence type="ECO:0000313" key="8">
    <source>
        <dbReference type="Proteomes" id="UP000633365"/>
    </source>
</evidence>
<comment type="caution">
    <text evidence="7">The sequence shown here is derived from an EMBL/GenBank/DDBJ whole genome shotgun (WGS) entry which is preliminary data.</text>
</comment>
<comment type="similarity">
    <text evidence="6">Belongs to the HSP33 family.</text>
</comment>
<comment type="subcellular location">
    <subcellularLocation>
        <location evidence="6">Cytoplasm</location>
    </subcellularLocation>
</comment>
<dbReference type="PIRSF" id="PIRSF005261">
    <property type="entry name" value="Heat_shock_Hsp33"/>
    <property type="match status" value="1"/>
</dbReference>
<evidence type="ECO:0000256" key="4">
    <source>
        <dbReference type="ARBA" id="ARBA00023186"/>
    </source>
</evidence>
<dbReference type="CDD" id="cd00498">
    <property type="entry name" value="Hsp33"/>
    <property type="match status" value="1"/>
</dbReference>
<proteinExistence type="inferred from homology"/>
<dbReference type="GO" id="GO:0042026">
    <property type="term" value="P:protein refolding"/>
    <property type="evidence" value="ECO:0007669"/>
    <property type="project" value="TreeGrafter"/>
</dbReference>
<name>A0A934WUV7_9FIRM</name>
<dbReference type="HAMAP" id="MF_00117">
    <property type="entry name" value="HslO"/>
    <property type="match status" value="1"/>
</dbReference>
<dbReference type="AlphaFoldDB" id="A0A934WUV7"/>
<dbReference type="Gene3D" id="3.55.30.10">
    <property type="entry name" value="Hsp33 domain"/>
    <property type="match status" value="1"/>
</dbReference>
<dbReference type="GO" id="GO:0051082">
    <property type="term" value="F:unfolded protein binding"/>
    <property type="evidence" value="ECO:0007669"/>
    <property type="project" value="UniProtKB-UniRule"/>
</dbReference>
<dbReference type="SUPFAM" id="SSF64397">
    <property type="entry name" value="Hsp33 domain"/>
    <property type="match status" value="1"/>
</dbReference>
<dbReference type="InterPro" id="IPR016153">
    <property type="entry name" value="Heat_shock_Hsp33_N"/>
</dbReference>
<dbReference type="InterPro" id="IPR000397">
    <property type="entry name" value="Heat_shock_Hsp33"/>
</dbReference>
<dbReference type="PANTHER" id="PTHR30111:SF1">
    <property type="entry name" value="33 KDA CHAPERONIN"/>
    <property type="match status" value="1"/>
</dbReference>
<dbReference type="GO" id="GO:0005737">
    <property type="term" value="C:cytoplasm"/>
    <property type="evidence" value="ECO:0007669"/>
    <property type="project" value="UniProtKB-SubCell"/>
</dbReference>
<keyword evidence="1 6" id="KW-0963">Cytoplasm</keyword>
<evidence type="ECO:0000256" key="1">
    <source>
        <dbReference type="ARBA" id="ARBA00022490"/>
    </source>
</evidence>
<dbReference type="PANTHER" id="PTHR30111">
    <property type="entry name" value="33 KDA CHAPERONIN"/>
    <property type="match status" value="1"/>
</dbReference>
<keyword evidence="8" id="KW-1185">Reference proteome</keyword>
<comment type="function">
    <text evidence="6">Redox regulated molecular chaperone. Protects both thermally unfolding and oxidatively damaged proteins from irreversible aggregation. Plays an important role in the bacterial defense system toward oxidative stress.</text>
</comment>
<dbReference type="EMBL" id="JAEQMG010000201">
    <property type="protein sequence ID" value="MBK6090336.1"/>
    <property type="molecule type" value="Genomic_DNA"/>
</dbReference>
<protein>
    <recommendedName>
        <fullName evidence="6">33 kDa chaperonin</fullName>
    </recommendedName>
    <alternativeName>
        <fullName evidence="6">Heat shock protein 33 homolog</fullName>
        <shortName evidence="6">HSP33</shortName>
    </alternativeName>
</protein>